<evidence type="ECO:0000259" key="2">
    <source>
        <dbReference type="Pfam" id="PF13167"/>
    </source>
</evidence>
<dbReference type="InterPro" id="IPR025121">
    <property type="entry name" value="GTPase_HflX_N"/>
</dbReference>
<proteinExistence type="predicted"/>
<dbReference type="RefSeq" id="WP_327093564.1">
    <property type="nucleotide sequence ID" value="NZ_CP109149.1"/>
</dbReference>
<feature type="domain" description="GTPase HflX N-terminal" evidence="2">
    <location>
        <begin position="47"/>
        <end position="132"/>
    </location>
</feature>
<feature type="region of interest" description="Disordered" evidence="1">
    <location>
        <begin position="1"/>
        <end position="22"/>
    </location>
</feature>
<accession>A0ABZ1Z2T7</accession>
<evidence type="ECO:0000313" key="4">
    <source>
        <dbReference type="Proteomes" id="UP001432062"/>
    </source>
</evidence>
<organism evidence="3 4">
    <name type="scientific">Nocardia vinacea</name>
    <dbReference type="NCBI Taxonomy" id="96468"/>
    <lineage>
        <taxon>Bacteria</taxon>
        <taxon>Bacillati</taxon>
        <taxon>Actinomycetota</taxon>
        <taxon>Actinomycetes</taxon>
        <taxon>Mycobacteriales</taxon>
        <taxon>Nocardiaceae</taxon>
        <taxon>Nocardia</taxon>
    </lineage>
</organism>
<evidence type="ECO:0000256" key="1">
    <source>
        <dbReference type="SAM" id="MobiDB-lite"/>
    </source>
</evidence>
<evidence type="ECO:0000313" key="3">
    <source>
        <dbReference type="EMBL" id="WUV48760.1"/>
    </source>
</evidence>
<sequence>MHPAHRRNRLPRRDRRRPHETATVSVAGADIVVVGFFSAREPDYATRMDDAANAVATLGGRVVATFTQRRGVSAGGVRLMARPFSPRTLFSAGKVGEIATACAELAADAVVVVNQLTPHQRAVLTEAFGRSTISLAEL</sequence>
<reference evidence="3" key="1">
    <citation type="submission" date="2022-10" db="EMBL/GenBank/DDBJ databases">
        <title>The complete genomes of actinobacterial strains from the NBC collection.</title>
        <authorList>
            <person name="Joergensen T.S."/>
            <person name="Alvarez Arevalo M."/>
            <person name="Sterndorff E.B."/>
            <person name="Faurdal D."/>
            <person name="Vuksanovic O."/>
            <person name="Mourched A.-S."/>
            <person name="Charusanti P."/>
            <person name="Shaw S."/>
            <person name="Blin K."/>
            <person name="Weber T."/>
        </authorList>
    </citation>
    <scope>NUCLEOTIDE SEQUENCE</scope>
    <source>
        <strain evidence="3">NBC_01482</strain>
    </source>
</reference>
<name>A0ABZ1Z2T7_9NOCA</name>
<dbReference type="EMBL" id="CP109441">
    <property type="protein sequence ID" value="WUV48760.1"/>
    <property type="molecule type" value="Genomic_DNA"/>
</dbReference>
<dbReference type="Proteomes" id="UP001432062">
    <property type="component" value="Chromosome"/>
</dbReference>
<dbReference type="Pfam" id="PF13167">
    <property type="entry name" value="GTP-bdg_N"/>
    <property type="match status" value="1"/>
</dbReference>
<feature type="compositionally biased region" description="Basic residues" evidence="1">
    <location>
        <begin position="1"/>
        <end position="18"/>
    </location>
</feature>
<gene>
    <name evidence="3" type="ORF">OG563_11525</name>
</gene>
<keyword evidence="4" id="KW-1185">Reference proteome</keyword>
<protein>
    <recommendedName>
        <fullName evidence="2">GTPase HflX N-terminal domain-containing protein</fullName>
    </recommendedName>
</protein>